<organism evidence="1 2">
    <name type="scientific">Bondarzewia mesenterica</name>
    <dbReference type="NCBI Taxonomy" id="1095465"/>
    <lineage>
        <taxon>Eukaryota</taxon>
        <taxon>Fungi</taxon>
        <taxon>Dikarya</taxon>
        <taxon>Basidiomycota</taxon>
        <taxon>Agaricomycotina</taxon>
        <taxon>Agaricomycetes</taxon>
        <taxon>Russulales</taxon>
        <taxon>Bondarzewiaceae</taxon>
        <taxon>Bondarzewia</taxon>
    </lineage>
</organism>
<comment type="caution">
    <text evidence="1">The sequence shown here is derived from an EMBL/GenBank/DDBJ whole genome shotgun (WGS) entry which is preliminary data.</text>
</comment>
<dbReference type="AlphaFoldDB" id="A0A4S4M4X4"/>
<evidence type="ECO:0000313" key="2">
    <source>
        <dbReference type="Proteomes" id="UP000310158"/>
    </source>
</evidence>
<gene>
    <name evidence="1" type="ORF">EW146_g1560</name>
</gene>
<evidence type="ECO:0000313" key="1">
    <source>
        <dbReference type="EMBL" id="THH19657.1"/>
    </source>
</evidence>
<dbReference type="Proteomes" id="UP000310158">
    <property type="component" value="Unassembled WGS sequence"/>
</dbReference>
<protein>
    <submittedName>
        <fullName evidence="1">Uncharacterized protein</fullName>
    </submittedName>
</protein>
<dbReference type="EMBL" id="SGPL01000039">
    <property type="protein sequence ID" value="THH19657.1"/>
    <property type="molecule type" value="Genomic_DNA"/>
</dbReference>
<proteinExistence type="predicted"/>
<reference evidence="1 2" key="1">
    <citation type="submission" date="2019-02" db="EMBL/GenBank/DDBJ databases">
        <title>Genome sequencing of the rare red list fungi Bondarzewia mesenterica.</title>
        <authorList>
            <person name="Buettner E."/>
            <person name="Kellner H."/>
        </authorList>
    </citation>
    <scope>NUCLEOTIDE SEQUENCE [LARGE SCALE GENOMIC DNA]</scope>
    <source>
        <strain evidence="1 2">DSM 108281</strain>
    </source>
</reference>
<keyword evidence="2" id="KW-1185">Reference proteome</keyword>
<sequence>MPLPILVSPKLCAPAQQPTYITPTSALNVIKPVYLPTPPSPMEEVCVECAMRDHDMADVVMTSPGIWEWENNVALYELLRREIEEDTQAIISDDSERP</sequence>
<dbReference type="OrthoDB" id="3013446at2759"/>
<accession>A0A4S4M4X4</accession>
<name>A0A4S4M4X4_9AGAM</name>